<keyword evidence="1" id="KW-0812">Transmembrane</keyword>
<keyword evidence="1" id="KW-0472">Membrane</keyword>
<evidence type="ECO:0000256" key="1">
    <source>
        <dbReference type="SAM" id="Phobius"/>
    </source>
</evidence>
<dbReference type="OrthoDB" id="3046318at2759"/>
<evidence type="ECO:0000313" key="2">
    <source>
        <dbReference type="EMBL" id="KAF5388533.1"/>
    </source>
</evidence>
<dbReference type="AlphaFoldDB" id="A0A8H5HS91"/>
<dbReference type="Proteomes" id="UP000518752">
    <property type="component" value="Unassembled WGS sequence"/>
</dbReference>
<comment type="caution">
    <text evidence="2">The sequence shown here is derived from an EMBL/GenBank/DDBJ whole genome shotgun (WGS) entry which is preliminary data.</text>
</comment>
<accession>A0A8H5HS91</accession>
<organism evidence="2 3">
    <name type="scientific">Collybiopsis confluens</name>
    <dbReference type="NCBI Taxonomy" id="2823264"/>
    <lineage>
        <taxon>Eukaryota</taxon>
        <taxon>Fungi</taxon>
        <taxon>Dikarya</taxon>
        <taxon>Basidiomycota</taxon>
        <taxon>Agaricomycotina</taxon>
        <taxon>Agaricomycetes</taxon>
        <taxon>Agaricomycetidae</taxon>
        <taxon>Agaricales</taxon>
        <taxon>Marasmiineae</taxon>
        <taxon>Omphalotaceae</taxon>
        <taxon>Collybiopsis</taxon>
    </lineage>
</organism>
<reference evidence="2 3" key="1">
    <citation type="journal article" date="2020" name="ISME J.">
        <title>Uncovering the hidden diversity of litter-decomposition mechanisms in mushroom-forming fungi.</title>
        <authorList>
            <person name="Floudas D."/>
            <person name="Bentzer J."/>
            <person name="Ahren D."/>
            <person name="Johansson T."/>
            <person name="Persson P."/>
            <person name="Tunlid A."/>
        </authorList>
    </citation>
    <scope>NUCLEOTIDE SEQUENCE [LARGE SCALE GENOMIC DNA]</scope>
    <source>
        <strain evidence="2 3">CBS 406.79</strain>
    </source>
</reference>
<keyword evidence="1" id="KW-1133">Transmembrane helix</keyword>
<sequence>MRRQIFTCVASLTLDLAYLWTPFITLHIVGQVGTTILLLTYVLSKNIRRHCSLVNFWVCLIYASKSAGNEGRLQTI</sequence>
<gene>
    <name evidence="2" type="ORF">D9757_004650</name>
</gene>
<name>A0A8H5HS91_9AGAR</name>
<feature type="transmembrane region" description="Helical" evidence="1">
    <location>
        <begin position="20"/>
        <end position="43"/>
    </location>
</feature>
<keyword evidence="3" id="KW-1185">Reference proteome</keyword>
<evidence type="ECO:0000313" key="3">
    <source>
        <dbReference type="Proteomes" id="UP000518752"/>
    </source>
</evidence>
<protein>
    <submittedName>
        <fullName evidence="2">Uncharacterized protein</fullName>
    </submittedName>
</protein>
<proteinExistence type="predicted"/>
<dbReference type="EMBL" id="JAACJN010000029">
    <property type="protein sequence ID" value="KAF5388533.1"/>
    <property type="molecule type" value="Genomic_DNA"/>
</dbReference>